<accession>A0ABM6M1K9</accession>
<evidence type="ECO:0000313" key="2">
    <source>
        <dbReference type="Proteomes" id="UP000249910"/>
    </source>
</evidence>
<gene>
    <name evidence="1" type="ORF">CDV26_11370</name>
</gene>
<dbReference type="Proteomes" id="UP000249910">
    <property type="component" value="Chromosome"/>
</dbReference>
<protein>
    <submittedName>
        <fullName evidence="1">Uncharacterized protein</fullName>
    </submittedName>
</protein>
<dbReference type="EMBL" id="CP022132">
    <property type="protein sequence ID" value="ASG68896.1"/>
    <property type="molecule type" value="Genomic_DNA"/>
</dbReference>
<sequence length="139" mass="15796">MNKLVIIEITHNQPKLISSIETVKGIEAVYIKKYNDHIYAIVGGFFSNSVEVLDIINPKVIRYSKAITKPYYLQMCSNIAKNSDILYMALWGSKCRGLASFNIKDPANIKELSHICTKQSAKANRVRIENNYAFLPLEQ</sequence>
<name>A0ABM6M1K9_9GAMM</name>
<keyword evidence="2" id="KW-1185">Reference proteome</keyword>
<dbReference type="RefSeq" id="WP_088773355.1">
    <property type="nucleotide sequence ID" value="NZ_AP023082.1"/>
</dbReference>
<reference evidence="1 2" key="1">
    <citation type="submission" date="2017-06" db="EMBL/GenBank/DDBJ databases">
        <title>Complete genome of Francisella halioticida.</title>
        <authorList>
            <person name="Sjodin A."/>
        </authorList>
    </citation>
    <scope>NUCLEOTIDE SEQUENCE [LARGE SCALE GENOMIC DNA]</scope>
    <source>
        <strain evidence="1 2">DSM 23729</strain>
    </source>
</reference>
<organism evidence="1 2">
    <name type="scientific">Francisella halioticida</name>
    <dbReference type="NCBI Taxonomy" id="549298"/>
    <lineage>
        <taxon>Bacteria</taxon>
        <taxon>Pseudomonadati</taxon>
        <taxon>Pseudomonadota</taxon>
        <taxon>Gammaproteobacteria</taxon>
        <taxon>Thiotrichales</taxon>
        <taxon>Francisellaceae</taxon>
        <taxon>Francisella</taxon>
    </lineage>
</organism>
<proteinExistence type="predicted"/>
<evidence type="ECO:0000313" key="1">
    <source>
        <dbReference type="EMBL" id="ASG68896.1"/>
    </source>
</evidence>